<dbReference type="EMBL" id="JBHTGL010000008">
    <property type="protein sequence ID" value="MFD0625283.1"/>
    <property type="molecule type" value="Genomic_DNA"/>
</dbReference>
<dbReference type="PROSITE" id="PS50995">
    <property type="entry name" value="HTH_MARR_2"/>
    <property type="match status" value="1"/>
</dbReference>
<protein>
    <submittedName>
        <fullName evidence="5">MarR family winged helix-turn-helix transcriptional regulator</fullName>
    </submittedName>
</protein>
<dbReference type="SUPFAM" id="SSF46785">
    <property type="entry name" value="Winged helix' DNA-binding domain"/>
    <property type="match status" value="1"/>
</dbReference>
<keyword evidence="3" id="KW-0804">Transcription</keyword>
<dbReference type="InterPro" id="IPR000835">
    <property type="entry name" value="HTH_MarR-typ"/>
</dbReference>
<dbReference type="PROSITE" id="PS01117">
    <property type="entry name" value="HTH_MARR_1"/>
    <property type="match status" value="1"/>
</dbReference>
<dbReference type="PANTHER" id="PTHR42756">
    <property type="entry name" value="TRANSCRIPTIONAL REGULATOR, MARR"/>
    <property type="match status" value="1"/>
</dbReference>
<comment type="caution">
    <text evidence="5">The sequence shown here is derived from an EMBL/GenBank/DDBJ whole genome shotgun (WGS) entry which is preliminary data.</text>
</comment>
<proteinExistence type="predicted"/>
<accession>A0ABW2X086</accession>
<dbReference type="SMART" id="SM00347">
    <property type="entry name" value="HTH_MARR"/>
    <property type="match status" value="1"/>
</dbReference>
<keyword evidence="1" id="KW-0805">Transcription regulation</keyword>
<evidence type="ECO:0000313" key="5">
    <source>
        <dbReference type="EMBL" id="MFD0625283.1"/>
    </source>
</evidence>
<dbReference type="InterPro" id="IPR036390">
    <property type="entry name" value="WH_DNA-bd_sf"/>
</dbReference>
<dbReference type="PANTHER" id="PTHR42756:SF1">
    <property type="entry name" value="TRANSCRIPTIONAL REPRESSOR OF EMRAB OPERON"/>
    <property type="match status" value="1"/>
</dbReference>
<evidence type="ECO:0000256" key="3">
    <source>
        <dbReference type="ARBA" id="ARBA00023163"/>
    </source>
</evidence>
<organism evidence="5 6">
    <name type="scientific">Streptomyces sanglieri</name>
    <dbReference type="NCBI Taxonomy" id="193460"/>
    <lineage>
        <taxon>Bacteria</taxon>
        <taxon>Bacillati</taxon>
        <taxon>Actinomycetota</taxon>
        <taxon>Actinomycetes</taxon>
        <taxon>Kitasatosporales</taxon>
        <taxon>Streptomycetaceae</taxon>
        <taxon>Streptomyces</taxon>
    </lineage>
</organism>
<dbReference type="Proteomes" id="UP001596915">
    <property type="component" value="Unassembled WGS sequence"/>
</dbReference>
<dbReference type="InterPro" id="IPR023187">
    <property type="entry name" value="Tscrpt_reg_MarR-type_CS"/>
</dbReference>
<keyword evidence="6" id="KW-1185">Reference proteome</keyword>
<dbReference type="Pfam" id="PF01047">
    <property type="entry name" value="MarR"/>
    <property type="match status" value="1"/>
</dbReference>
<reference evidence="6" key="1">
    <citation type="journal article" date="2019" name="Int. J. Syst. Evol. Microbiol.">
        <title>The Global Catalogue of Microorganisms (GCM) 10K type strain sequencing project: providing services to taxonomists for standard genome sequencing and annotation.</title>
        <authorList>
            <consortium name="The Broad Institute Genomics Platform"/>
            <consortium name="The Broad Institute Genome Sequencing Center for Infectious Disease"/>
            <person name="Wu L."/>
            <person name="Ma J."/>
        </authorList>
    </citation>
    <scope>NUCLEOTIDE SEQUENCE [LARGE SCALE GENOMIC DNA]</scope>
    <source>
        <strain evidence="6">JCM 12607</strain>
    </source>
</reference>
<feature type="domain" description="HTH marR-type" evidence="4">
    <location>
        <begin position="32"/>
        <end position="167"/>
    </location>
</feature>
<evidence type="ECO:0000256" key="2">
    <source>
        <dbReference type="ARBA" id="ARBA00023125"/>
    </source>
</evidence>
<dbReference type="Gene3D" id="1.10.10.10">
    <property type="entry name" value="Winged helix-like DNA-binding domain superfamily/Winged helix DNA-binding domain"/>
    <property type="match status" value="1"/>
</dbReference>
<dbReference type="PRINTS" id="PR00598">
    <property type="entry name" value="HTHMARR"/>
</dbReference>
<evidence type="ECO:0000256" key="1">
    <source>
        <dbReference type="ARBA" id="ARBA00023015"/>
    </source>
</evidence>
<dbReference type="InterPro" id="IPR036388">
    <property type="entry name" value="WH-like_DNA-bd_sf"/>
</dbReference>
<evidence type="ECO:0000259" key="4">
    <source>
        <dbReference type="PROSITE" id="PS50995"/>
    </source>
</evidence>
<name>A0ABW2X086_9ACTN</name>
<keyword evidence="2" id="KW-0238">DNA-binding</keyword>
<sequence>METTREPTPGGDSIDRHIARWRREVPDLDPVVEGAVTRMQMLVQYLQGRKEAGLAQRRLKMWEYEILWRLRSAGEPYRMTPTQLAEGLGTHPATLTNRLDRLAKSGYVTREPAPEDRRSLLVVLTGKGRDAWASTIGEQMATERALLAPLDEAEREQLVVLLRKIASAAESDGPPLMPSPG</sequence>
<gene>
    <name evidence="5" type="ORF">ACFQ2K_23580</name>
</gene>
<evidence type="ECO:0000313" key="6">
    <source>
        <dbReference type="Proteomes" id="UP001596915"/>
    </source>
</evidence>